<dbReference type="InterPro" id="IPR000209">
    <property type="entry name" value="Peptidase_S8/S53_dom"/>
</dbReference>
<keyword evidence="3" id="KW-0479">Metal-binding</keyword>
<evidence type="ECO:0000313" key="11">
    <source>
        <dbReference type="EMBL" id="MBB5058052.1"/>
    </source>
</evidence>
<accession>A0A7W8E3Y1</accession>
<dbReference type="SUPFAM" id="SSF52743">
    <property type="entry name" value="Subtilisin-like"/>
    <property type="match status" value="1"/>
</dbReference>
<feature type="signal peptide" evidence="9">
    <location>
        <begin position="1"/>
        <end position="26"/>
    </location>
</feature>
<dbReference type="InterPro" id="IPR013783">
    <property type="entry name" value="Ig-like_fold"/>
</dbReference>
<dbReference type="Pfam" id="PF00082">
    <property type="entry name" value="Peptidase_S8"/>
    <property type="match status" value="1"/>
</dbReference>
<organism evidence="11 12">
    <name type="scientific">Granulicella aggregans</name>
    <dbReference type="NCBI Taxonomy" id="474949"/>
    <lineage>
        <taxon>Bacteria</taxon>
        <taxon>Pseudomonadati</taxon>
        <taxon>Acidobacteriota</taxon>
        <taxon>Terriglobia</taxon>
        <taxon>Terriglobales</taxon>
        <taxon>Acidobacteriaceae</taxon>
        <taxon>Granulicella</taxon>
    </lineage>
</organism>
<keyword evidence="8" id="KW-0472">Membrane</keyword>
<evidence type="ECO:0000256" key="2">
    <source>
        <dbReference type="ARBA" id="ARBA00022670"/>
    </source>
</evidence>
<keyword evidence="12" id="KW-1185">Reference proteome</keyword>
<keyword evidence="8" id="KW-1133">Transmembrane helix</keyword>
<reference evidence="11 12" key="1">
    <citation type="submission" date="2020-08" db="EMBL/GenBank/DDBJ databases">
        <title>Genomic Encyclopedia of Type Strains, Phase IV (KMG-V): Genome sequencing to study the core and pangenomes of soil and plant-associated prokaryotes.</title>
        <authorList>
            <person name="Whitman W."/>
        </authorList>
    </citation>
    <scope>NUCLEOTIDE SEQUENCE [LARGE SCALE GENOMIC DNA]</scope>
    <source>
        <strain evidence="11 12">M8UP14</strain>
    </source>
</reference>
<evidence type="ECO:0000256" key="3">
    <source>
        <dbReference type="ARBA" id="ARBA00022723"/>
    </source>
</evidence>
<comment type="cofactor">
    <cofactor evidence="1">
        <name>Ca(2+)</name>
        <dbReference type="ChEBI" id="CHEBI:29108"/>
    </cofactor>
</comment>
<dbReference type="Gene3D" id="3.40.50.200">
    <property type="entry name" value="Peptidase S8/S53 domain"/>
    <property type="match status" value="1"/>
</dbReference>
<dbReference type="GO" id="GO:0004252">
    <property type="term" value="F:serine-type endopeptidase activity"/>
    <property type="evidence" value="ECO:0007669"/>
    <property type="project" value="InterPro"/>
</dbReference>
<dbReference type="RefSeq" id="WP_184217294.1">
    <property type="nucleotide sequence ID" value="NZ_JACHIP010000003.1"/>
</dbReference>
<feature type="domain" description="Peptidase S53" evidence="10">
    <location>
        <begin position="253"/>
        <end position="726"/>
    </location>
</feature>
<dbReference type="EMBL" id="JACHIP010000003">
    <property type="protein sequence ID" value="MBB5058052.1"/>
    <property type="molecule type" value="Genomic_DNA"/>
</dbReference>
<evidence type="ECO:0000256" key="1">
    <source>
        <dbReference type="ARBA" id="ARBA00001913"/>
    </source>
</evidence>
<feature type="chain" id="PRO_5030886581" description="Peptidase S53 domain-containing protein" evidence="9">
    <location>
        <begin position="27"/>
        <end position="1459"/>
    </location>
</feature>
<dbReference type="InterPro" id="IPR015366">
    <property type="entry name" value="S53_propep"/>
</dbReference>
<dbReference type="InterPro" id="IPR036852">
    <property type="entry name" value="Peptidase_S8/S53_dom_sf"/>
</dbReference>
<evidence type="ECO:0000256" key="4">
    <source>
        <dbReference type="ARBA" id="ARBA00022801"/>
    </source>
</evidence>
<name>A0A7W8E3Y1_9BACT</name>
<dbReference type="PANTHER" id="PTHR14218:SF15">
    <property type="entry name" value="TRIPEPTIDYL-PEPTIDASE 1"/>
    <property type="match status" value="1"/>
</dbReference>
<proteinExistence type="predicted"/>
<keyword evidence="2" id="KW-0645">Protease</keyword>
<dbReference type="CDD" id="cd11377">
    <property type="entry name" value="Pro-peptidase_S53"/>
    <property type="match status" value="1"/>
</dbReference>
<comment type="caution">
    <text evidence="11">The sequence shown here is derived from an EMBL/GenBank/DDBJ whole genome shotgun (WGS) entry which is preliminary data.</text>
</comment>
<feature type="transmembrane region" description="Helical" evidence="8">
    <location>
        <begin position="1396"/>
        <end position="1417"/>
    </location>
</feature>
<sequence>MNPARPFSPFFRSCIAMALVATCAFALPSNASSQVRNTIDGTSRAKIGPVDRVRGAVTGERTALKGQTRPLAREAVDLGEAPASLASGRMVIWLRRSVEQQAQLSQFLSQTQKAGSANYRHWMTPATFGAAYGVSDHDLAAVQSWLQSSGLKVEGVAAARNAVMFSGTVGSVAGAFHTSIHRYTVGQQTHFANAADPEVPTALAPVIAGVSPMNDFHAEPLLVHGKPARYDAASHRLKPAITGDNPDGSFDLFVTPADASIIYDTPNQNFNPAATQTLDGTGITIGILGYSALAMADVQNYRTAFLPAAAASNLPTQILDGAIDPGIIPGGAADEALLDVEIAGGLAPGAAINYYYAASTDLSDGLILAGLHALEENKVNILSVSYGNCEAGLGLGGNLEWSELWQQAAAQGITVTVSTGDTGSAGCNLQSDTQATNGLAVSGLASTPFNIAVGGTDFYSLANNLSTYVNTTTTGAYPYYATALSYIPENPWNDSSQVIGNSFTDNTPAYNGIGETDIIAGAGGLSSAATCQGYIQQDGTCSQSLSGYPQPAFQTGFQSINPVRSLPDVSLLSANGFFGAAWVFCSDSVTDAGGGVYTDCQLDANGHLINDQYVGTVGGTSAAAPAFAGMLAMISQSQGGARLGQADAVLYNLAQDYNPNPSSPGKYQRAFHDVTIGNNSVYCASGTLNCGSNNFLEGYNATPSYDMATGLGSVDLSQLVSLWGTTNFASTSNVLTAGTSSDSLSTAAITIPHGTPLYFETNVTPSDATGQFSIIASNTTKPASYSDFAPVTGTGDLTKNDLPGGTYTVSAYYAGDTSHIASQSSNSISLTVSPEASTTSLFFGDYDPTTFVIKDGLSTVPYGVNSYVTAQPFGNSSVVDYTGNLLADGLPTGSVTFTSSGQTQTTPINSLGYAQISISSLAPGTYTYQASYPGDASFQSSTSSTQSLTVTKGLTLFSLPQGGGAVTPVNVFQFNALLQTDSVALYPTGGITATANGHTYAPLGSVQGQLNGVDATELTFSIPASDLATGSNVISISYSGDGNYQSATATTNVTLVGSSGSYSLSGPTQPLVAEAGQQTSTTISITPSNGFTGLVSMACTVSAAATGHTPTCVAASSTVYGSFGATSAVAINTFADTPAANYTITVTGTNGTQSQSAQVPMQVTAGPGFTLAAASNSLSISAAGQMASDVLTLSPTQGFTGNLALSCVIAPMPSTGKPATCSLPGNVALSSSTPATATLQVATDSTTPAGAYTVTVTALSGLLQQSVSASFTLPQLAATPAFDLSAASSALSIAAAGESVADTLTIRPAGGFTGTVQLSCTVVASATATTAAPTCTVPSTASVTGGSVVTAILTVNTTSSSAKLAPAEGGMLAKRTGGIALGCVLMFMIPRRRKWMVLGLFILTLGSLGITGCAGGGSQSGTTTTTGGSPGTPAGGYTVTVTATSGSITNTAQVQVTVQ</sequence>
<dbReference type="Gene3D" id="2.60.40.10">
    <property type="entry name" value="Immunoglobulins"/>
    <property type="match status" value="1"/>
</dbReference>
<keyword evidence="6" id="KW-0106">Calcium</keyword>
<dbReference type="PROSITE" id="PS51695">
    <property type="entry name" value="SEDOLISIN"/>
    <property type="match status" value="1"/>
</dbReference>
<evidence type="ECO:0000256" key="6">
    <source>
        <dbReference type="ARBA" id="ARBA00022837"/>
    </source>
</evidence>
<dbReference type="GO" id="GO:0008240">
    <property type="term" value="F:tripeptidyl-peptidase activity"/>
    <property type="evidence" value="ECO:0007669"/>
    <property type="project" value="TreeGrafter"/>
</dbReference>
<dbReference type="InterPro" id="IPR030400">
    <property type="entry name" value="Sedolisin_dom"/>
</dbReference>
<dbReference type="InterPro" id="IPR023828">
    <property type="entry name" value="Peptidase_S8_Ser-AS"/>
</dbReference>
<gene>
    <name evidence="11" type="ORF">HDF16_002758</name>
</gene>
<dbReference type="InterPro" id="IPR032109">
    <property type="entry name" value="Big_3_5"/>
</dbReference>
<dbReference type="SUPFAM" id="SSF54897">
    <property type="entry name" value="Protease propeptides/inhibitors"/>
    <property type="match status" value="1"/>
</dbReference>
<dbReference type="Proteomes" id="UP000540989">
    <property type="component" value="Unassembled WGS sequence"/>
</dbReference>
<evidence type="ECO:0000256" key="7">
    <source>
        <dbReference type="ARBA" id="ARBA00023145"/>
    </source>
</evidence>
<dbReference type="CDD" id="cd04056">
    <property type="entry name" value="Peptidases_S53"/>
    <property type="match status" value="1"/>
</dbReference>
<dbReference type="GO" id="GO:0006508">
    <property type="term" value="P:proteolysis"/>
    <property type="evidence" value="ECO:0007669"/>
    <property type="project" value="UniProtKB-KW"/>
</dbReference>
<dbReference type="PANTHER" id="PTHR14218">
    <property type="entry name" value="PROTEASE S8 TRIPEPTIDYL PEPTIDASE I CLN2"/>
    <property type="match status" value="1"/>
</dbReference>
<keyword evidence="7" id="KW-0865">Zymogen</keyword>
<dbReference type="InterPro" id="IPR050819">
    <property type="entry name" value="Tripeptidyl-peptidase_I"/>
</dbReference>
<keyword evidence="9" id="KW-0732">Signal</keyword>
<dbReference type="PROSITE" id="PS00138">
    <property type="entry name" value="SUBTILASE_SER"/>
    <property type="match status" value="1"/>
</dbReference>
<keyword evidence="8" id="KW-0812">Transmembrane</keyword>
<evidence type="ECO:0000256" key="5">
    <source>
        <dbReference type="ARBA" id="ARBA00022825"/>
    </source>
</evidence>
<evidence type="ECO:0000313" key="12">
    <source>
        <dbReference type="Proteomes" id="UP000540989"/>
    </source>
</evidence>
<keyword evidence="5" id="KW-0720">Serine protease</keyword>
<keyword evidence="4" id="KW-0378">Hydrolase</keyword>
<protein>
    <recommendedName>
        <fullName evidence="10">Peptidase S53 domain-containing protein</fullName>
    </recommendedName>
</protein>
<dbReference type="GO" id="GO:0046872">
    <property type="term" value="F:metal ion binding"/>
    <property type="evidence" value="ECO:0007669"/>
    <property type="project" value="UniProtKB-KW"/>
</dbReference>
<dbReference type="SMART" id="SM00944">
    <property type="entry name" value="Pro-kuma_activ"/>
    <property type="match status" value="1"/>
</dbReference>
<dbReference type="Pfam" id="PF16640">
    <property type="entry name" value="Big_3_5"/>
    <property type="match status" value="1"/>
</dbReference>
<dbReference type="Pfam" id="PF09286">
    <property type="entry name" value="Pro-kuma_activ"/>
    <property type="match status" value="1"/>
</dbReference>
<evidence type="ECO:0000256" key="9">
    <source>
        <dbReference type="SAM" id="SignalP"/>
    </source>
</evidence>
<evidence type="ECO:0000256" key="8">
    <source>
        <dbReference type="SAM" id="Phobius"/>
    </source>
</evidence>
<evidence type="ECO:0000259" key="10">
    <source>
        <dbReference type="PROSITE" id="PS51695"/>
    </source>
</evidence>